<evidence type="ECO:0000256" key="16">
    <source>
        <dbReference type="ARBA" id="ARBA00023014"/>
    </source>
</evidence>
<dbReference type="Pfam" id="PF13185">
    <property type="entry name" value="GAF_2"/>
    <property type="match status" value="1"/>
</dbReference>
<keyword evidence="10" id="KW-0479">Metal-binding</keyword>
<dbReference type="EMBL" id="CP121689">
    <property type="protein sequence ID" value="WZL76943.1"/>
    <property type="molecule type" value="Genomic_DNA"/>
</dbReference>
<dbReference type="Pfam" id="PF07730">
    <property type="entry name" value="HisKA_3"/>
    <property type="match status" value="1"/>
</dbReference>
<keyword evidence="9" id="KW-0808">Transferase</keyword>
<keyword evidence="14" id="KW-0408">Iron</keyword>
<evidence type="ECO:0000256" key="3">
    <source>
        <dbReference type="ARBA" id="ARBA00004496"/>
    </source>
</evidence>
<keyword evidence="6" id="KW-0004">4Fe-4S</keyword>
<evidence type="ECO:0000256" key="6">
    <source>
        <dbReference type="ARBA" id="ARBA00022485"/>
    </source>
</evidence>
<keyword evidence="8" id="KW-0597">Phosphoprotein</keyword>
<evidence type="ECO:0000256" key="17">
    <source>
        <dbReference type="ARBA" id="ARBA00024827"/>
    </source>
</evidence>
<evidence type="ECO:0000256" key="5">
    <source>
        <dbReference type="ARBA" id="ARBA00017322"/>
    </source>
</evidence>
<dbReference type="PRINTS" id="PR00344">
    <property type="entry name" value="BCTRLSENSOR"/>
</dbReference>
<dbReference type="SMART" id="SM00387">
    <property type="entry name" value="HATPase_c"/>
    <property type="match status" value="1"/>
</dbReference>
<dbReference type="Pfam" id="PF02518">
    <property type="entry name" value="HATPase_c"/>
    <property type="match status" value="1"/>
</dbReference>
<evidence type="ECO:0000256" key="4">
    <source>
        <dbReference type="ARBA" id="ARBA00012438"/>
    </source>
</evidence>
<dbReference type="PANTHER" id="PTHR24421:SF10">
    <property type="entry name" value="NITRATE_NITRITE SENSOR PROTEIN NARQ"/>
    <property type="match status" value="1"/>
</dbReference>
<evidence type="ECO:0000259" key="19">
    <source>
        <dbReference type="PROSITE" id="PS50109"/>
    </source>
</evidence>
<dbReference type="Proteomes" id="UP001461341">
    <property type="component" value="Chromosome"/>
</dbReference>
<evidence type="ECO:0000256" key="18">
    <source>
        <dbReference type="ARBA" id="ARBA00030800"/>
    </source>
</evidence>
<keyword evidence="13" id="KW-0067">ATP-binding</keyword>
<dbReference type="InterPro" id="IPR050482">
    <property type="entry name" value="Sensor_HK_TwoCompSys"/>
</dbReference>
<dbReference type="Gene3D" id="1.20.5.1930">
    <property type="match status" value="1"/>
</dbReference>
<dbReference type="EC" id="2.7.13.3" evidence="4"/>
<evidence type="ECO:0000313" key="20">
    <source>
        <dbReference type="EMBL" id="WZL76943.1"/>
    </source>
</evidence>
<comment type="catalytic activity">
    <reaction evidence="1">
        <text>ATP + protein L-histidine = ADP + protein N-phospho-L-histidine.</text>
        <dbReference type="EC" id="2.7.13.3"/>
    </reaction>
</comment>
<dbReference type="InterPro" id="IPR036890">
    <property type="entry name" value="HATPase_C_sf"/>
</dbReference>
<keyword evidence="12 20" id="KW-0418">Kinase</keyword>
<reference evidence="20 21" key="1">
    <citation type="submission" date="2023-03" db="EMBL/GenBank/DDBJ databases">
        <title>Novel Species.</title>
        <authorList>
            <person name="Ma S."/>
        </authorList>
    </citation>
    <scope>NUCLEOTIDE SEQUENCE [LARGE SCALE GENOMIC DNA]</scope>
    <source>
        <strain evidence="20 21">B11</strain>
    </source>
</reference>
<dbReference type="Gene3D" id="3.30.565.10">
    <property type="entry name" value="Histidine kinase-like ATPase, C-terminal domain"/>
    <property type="match status" value="1"/>
</dbReference>
<name>A0ABZ2YD74_9BACT</name>
<evidence type="ECO:0000256" key="1">
    <source>
        <dbReference type="ARBA" id="ARBA00000085"/>
    </source>
</evidence>
<evidence type="ECO:0000256" key="2">
    <source>
        <dbReference type="ARBA" id="ARBA00001966"/>
    </source>
</evidence>
<dbReference type="SMART" id="SM00065">
    <property type="entry name" value="GAF"/>
    <property type="match status" value="1"/>
</dbReference>
<dbReference type="InterPro" id="IPR003018">
    <property type="entry name" value="GAF"/>
</dbReference>
<accession>A0ABZ2YD74</accession>
<protein>
    <recommendedName>
        <fullName evidence="5">Oxygen sensor histidine kinase NreB</fullName>
        <ecNumber evidence="4">2.7.13.3</ecNumber>
    </recommendedName>
    <alternativeName>
        <fullName evidence="18">Nitrogen regulation protein B</fullName>
    </alternativeName>
</protein>
<sequence>MELAIEMTGSESGSLLLKDESEQLYIAAGKNIFPEHLGKRVDTREASVSALVSESGQPLIIDDRDPQNLSRRRSRLHSSISLPVSYENGEVVGVLNLNAVSRRFSERDIPRLEALAESIALLLRENFLRNQRESRIVALSEIISLFGSVRCFESAEEVFEGLSNSVRMLTGASEMAVFKLSARRPYRVFRANWPAELSWGKLDSLHQPIKEVLDKKFPGLVRFNGRESLLLPMVSAHTDKYVLVVFLNEKLDLLDLLILSIVATLAVSCLDNLYFLKTTEKFTRERERNRLARELHDGLAQILASLQIYFHFLEGKLPMEDAATRLLVEKIKLLTSAGIEESRFILSELKGSFVSNRELESRLEEVVQKFIPPQVKVQKEFHLGYGKMPFWVYKTIVSIVQEALSNVQRHAHAREAKVMVGVREDGKLHISIEDDGVGFSPSEVRKATGEHFGLTNLRTRVRLLKGRLRILSSPGKGTKVRATIPLEVLQG</sequence>
<dbReference type="InterPro" id="IPR003594">
    <property type="entry name" value="HATPase_dom"/>
</dbReference>
<dbReference type="GO" id="GO:0016301">
    <property type="term" value="F:kinase activity"/>
    <property type="evidence" value="ECO:0007669"/>
    <property type="project" value="UniProtKB-KW"/>
</dbReference>
<evidence type="ECO:0000256" key="9">
    <source>
        <dbReference type="ARBA" id="ARBA00022679"/>
    </source>
</evidence>
<comment type="subcellular location">
    <subcellularLocation>
        <location evidence="3">Cytoplasm</location>
    </subcellularLocation>
</comment>
<evidence type="ECO:0000256" key="14">
    <source>
        <dbReference type="ARBA" id="ARBA00023004"/>
    </source>
</evidence>
<evidence type="ECO:0000256" key="11">
    <source>
        <dbReference type="ARBA" id="ARBA00022741"/>
    </source>
</evidence>
<dbReference type="InterPro" id="IPR005467">
    <property type="entry name" value="His_kinase_dom"/>
</dbReference>
<dbReference type="InterPro" id="IPR029016">
    <property type="entry name" value="GAF-like_dom_sf"/>
</dbReference>
<keyword evidence="11" id="KW-0547">Nucleotide-binding</keyword>
<evidence type="ECO:0000256" key="12">
    <source>
        <dbReference type="ARBA" id="ARBA00022777"/>
    </source>
</evidence>
<keyword evidence="7" id="KW-0963">Cytoplasm</keyword>
<evidence type="ECO:0000256" key="10">
    <source>
        <dbReference type="ARBA" id="ARBA00022723"/>
    </source>
</evidence>
<dbReference type="CDD" id="cd16917">
    <property type="entry name" value="HATPase_UhpB-NarQ-NarX-like"/>
    <property type="match status" value="1"/>
</dbReference>
<evidence type="ECO:0000256" key="15">
    <source>
        <dbReference type="ARBA" id="ARBA00023012"/>
    </source>
</evidence>
<organism evidence="20 21">
    <name type="scientific">Thermatribacter velox</name>
    <dbReference type="NCBI Taxonomy" id="3039681"/>
    <lineage>
        <taxon>Bacteria</taxon>
        <taxon>Pseudomonadati</taxon>
        <taxon>Atribacterota</taxon>
        <taxon>Atribacteria</taxon>
        <taxon>Atribacterales</taxon>
        <taxon>Thermatribacteraceae</taxon>
        <taxon>Thermatribacter</taxon>
    </lineage>
</organism>
<comment type="cofactor">
    <cofactor evidence="2">
        <name>[4Fe-4S] cluster</name>
        <dbReference type="ChEBI" id="CHEBI:49883"/>
    </cofactor>
</comment>
<keyword evidence="16" id="KW-0411">Iron-sulfur</keyword>
<dbReference type="SUPFAM" id="SSF55781">
    <property type="entry name" value="GAF domain-like"/>
    <property type="match status" value="1"/>
</dbReference>
<dbReference type="SUPFAM" id="SSF55874">
    <property type="entry name" value="ATPase domain of HSP90 chaperone/DNA topoisomerase II/histidine kinase"/>
    <property type="match status" value="1"/>
</dbReference>
<dbReference type="Gene3D" id="3.30.450.40">
    <property type="match status" value="1"/>
</dbReference>
<evidence type="ECO:0000313" key="21">
    <source>
        <dbReference type="Proteomes" id="UP001461341"/>
    </source>
</evidence>
<proteinExistence type="predicted"/>
<dbReference type="InterPro" id="IPR011712">
    <property type="entry name" value="Sig_transdc_His_kin_sub3_dim/P"/>
</dbReference>
<evidence type="ECO:0000256" key="7">
    <source>
        <dbReference type="ARBA" id="ARBA00022490"/>
    </source>
</evidence>
<evidence type="ECO:0000256" key="13">
    <source>
        <dbReference type="ARBA" id="ARBA00022840"/>
    </source>
</evidence>
<gene>
    <name evidence="20" type="ORF">QBE54_04225</name>
</gene>
<keyword evidence="21" id="KW-1185">Reference proteome</keyword>
<dbReference type="InterPro" id="IPR004358">
    <property type="entry name" value="Sig_transdc_His_kin-like_C"/>
</dbReference>
<dbReference type="PANTHER" id="PTHR24421">
    <property type="entry name" value="NITRATE/NITRITE SENSOR PROTEIN NARX-RELATED"/>
    <property type="match status" value="1"/>
</dbReference>
<evidence type="ECO:0000256" key="8">
    <source>
        <dbReference type="ARBA" id="ARBA00022553"/>
    </source>
</evidence>
<keyword evidence="15" id="KW-0902">Two-component regulatory system</keyword>
<dbReference type="PROSITE" id="PS50109">
    <property type="entry name" value="HIS_KIN"/>
    <property type="match status" value="1"/>
</dbReference>
<dbReference type="RefSeq" id="WP_369019108.1">
    <property type="nucleotide sequence ID" value="NZ_CP121689.1"/>
</dbReference>
<comment type="function">
    <text evidence="17">Member of the two-component regulatory system NreB/NreC involved in the control of dissimilatory nitrate/nitrite reduction in response to oxygen. NreB functions as a direct oxygen sensor histidine kinase which is autophosphorylated, in the absence of oxygen, probably at the conserved histidine residue, and transfers its phosphate group probably to a conserved aspartate residue of NreC. NreB/NreC activates the expression of the nitrate (narGHJI) and nitrite (nir) reductase operons, as well as the putative nitrate transporter gene narT.</text>
</comment>
<feature type="domain" description="Histidine kinase" evidence="19">
    <location>
        <begin position="396"/>
        <end position="488"/>
    </location>
</feature>